<proteinExistence type="predicted"/>
<organism evidence="1 2">
    <name type="scientific">Pseudozyma antarctica</name>
    <name type="common">Yeast</name>
    <name type="synonym">Candida antarctica</name>
    <dbReference type="NCBI Taxonomy" id="84753"/>
    <lineage>
        <taxon>Eukaryota</taxon>
        <taxon>Fungi</taxon>
        <taxon>Dikarya</taxon>
        <taxon>Basidiomycota</taxon>
        <taxon>Ustilaginomycotina</taxon>
        <taxon>Ustilaginomycetes</taxon>
        <taxon>Ustilaginales</taxon>
        <taxon>Ustilaginaceae</taxon>
        <taxon>Moesziomyces</taxon>
    </lineage>
</organism>
<dbReference type="EMBL" id="DF830089">
    <property type="protein sequence ID" value="GAK67865.1"/>
    <property type="molecule type" value="Genomic_DNA"/>
</dbReference>
<accession>A0A081CMG9</accession>
<keyword evidence="2" id="KW-1185">Reference proteome</keyword>
<sequence>MRISSLAALLAAALLPLLPPALCASDSETESDGSDLSLRLGPGRSSEPQDAALVGSPASVAPGTLRFRGGLTQHELTQLGHIPAPASSYESRMLGQVQQGAARSEASSSRPAVATEDALRPMEFRFAPMSWKRYVNEYLNQPVPPFVADGRIHPQHAINFQNRIALLSRAKREFVKKYRALYKTEHPIAPKVRFRNWSKLVNRLSPDGASIASTYGIQMNAEGDLSRMRRIEGALRAAIQ</sequence>
<dbReference type="OrthoDB" id="10469131at2759"/>
<dbReference type="GeneID" id="26306897"/>
<reference evidence="2" key="1">
    <citation type="journal article" date="2014" name="Genome Announc.">
        <title>Draft Genome Sequence of the Yeast Pseudozyma antarctica Type Strain JCM10317, a Producer of the Glycolipid Biosurfactants, Mannosylerythritol Lipids.</title>
        <authorList>
            <person name="Saika A."/>
            <person name="Koike H."/>
            <person name="Hori T."/>
            <person name="Fukuoka T."/>
            <person name="Sato S."/>
            <person name="Habe H."/>
            <person name="Kitamoto D."/>
            <person name="Morita T."/>
        </authorList>
    </citation>
    <scope>NUCLEOTIDE SEQUENCE [LARGE SCALE GENOMIC DNA]</scope>
    <source>
        <strain evidence="2">JCM 10317</strain>
    </source>
</reference>
<evidence type="ECO:0000313" key="2">
    <source>
        <dbReference type="Proteomes" id="UP000053758"/>
    </source>
</evidence>
<dbReference type="RefSeq" id="XP_014653959.1">
    <property type="nucleotide sequence ID" value="XM_014798473.1"/>
</dbReference>
<dbReference type="Proteomes" id="UP000053758">
    <property type="component" value="Unassembled WGS sequence"/>
</dbReference>
<evidence type="ECO:0000313" key="1">
    <source>
        <dbReference type="EMBL" id="GAK67865.1"/>
    </source>
</evidence>
<dbReference type="HOGENOM" id="CLU_1151659_0_0_1"/>
<protein>
    <submittedName>
        <fullName evidence="1">Uncharacterized protein</fullName>
    </submittedName>
</protein>
<dbReference type="AlphaFoldDB" id="A0A081CMG9"/>
<gene>
    <name evidence="1" type="ORF">PAN0_022c6095</name>
</gene>
<name>A0A081CMG9_PSEA2</name>